<dbReference type="AlphaFoldDB" id="A0AA88IM71"/>
<dbReference type="Proteomes" id="UP001187531">
    <property type="component" value="Unassembled WGS sequence"/>
</dbReference>
<name>A0AA88IM71_ARTSF</name>
<proteinExistence type="predicted"/>
<evidence type="ECO:0000256" key="1">
    <source>
        <dbReference type="ARBA" id="ARBA00022598"/>
    </source>
</evidence>
<evidence type="ECO:0000313" key="2">
    <source>
        <dbReference type="EMBL" id="KAK2724312.1"/>
    </source>
</evidence>
<reference evidence="2" key="1">
    <citation type="submission" date="2023-07" db="EMBL/GenBank/DDBJ databases">
        <title>Chromosome-level genome assembly of Artemia franciscana.</title>
        <authorList>
            <person name="Jo E."/>
        </authorList>
    </citation>
    <scope>NUCLEOTIDE SEQUENCE</scope>
    <source>
        <tissue evidence="2">Whole body</tissue>
    </source>
</reference>
<dbReference type="EMBL" id="JAVRJZ010000003">
    <property type="protein sequence ID" value="KAK2724312.1"/>
    <property type="molecule type" value="Genomic_DNA"/>
</dbReference>
<gene>
    <name evidence="2" type="ORF">QYM36_000979</name>
</gene>
<keyword evidence="1" id="KW-0436">Ligase</keyword>
<dbReference type="GO" id="GO:0016020">
    <property type="term" value="C:membrane"/>
    <property type="evidence" value="ECO:0007669"/>
    <property type="project" value="TreeGrafter"/>
</dbReference>
<accession>A0AA88IM71</accession>
<evidence type="ECO:0000313" key="3">
    <source>
        <dbReference type="Proteomes" id="UP001187531"/>
    </source>
</evidence>
<comment type="caution">
    <text evidence="2">The sequence shown here is derived from an EMBL/GenBank/DDBJ whole genome shotgun (WGS) entry which is preliminary data.</text>
</comment>
<keyword evidence="3" id="KW-1185">Reference proteome</keyword>
<organism evidence="2 3">
    <name type="scientific">Artemia franciscana</name>
    <name type="common">Brine shrimp</name>
    <name type="synonym">Artemia sanfranciscana</name>
    <dbReference type="NCBI Taxonomy" id="6661"/>
    <lineage>
        <taxon>Eukaryota</taxon>
        <taxon>Metazoa</taxon>
        <taxon>Ecdysozoa</taxon>
        <taxon>Arthropoda</taxon>
        <taxon>Crustacea</taxon>
        <taxon>Branchiopoda</taxon>
        <taxon>Anostraca</taxon>
        <taxon>Artemiidae</taxon>
        <taxon>Artemia</taxon>
    </lineage>
</organism>
<dbReference type="GO" id="GO:0004467">
    <property type="term" value="F:long-chain fatty acid-CoA ligase activity"/>
    <property type="evidence" value="ECO:0007669"/>
    <property type="project" value="TreeGrafter"/>
</dbReference>
<dbReference type="PANTHER" id="PTHR43272">
    <property type="entry name" value="LONG-CHAIN-FATTY-ACID--COA LIGASE"/>
    <property type="match status" value="1"/>
</dbReference>
<dbReference type="PANTHER" id="PTHR43272:SF107">
    <property type="entry name" value="LONG-CHAIN-FATTY-ACID--COA LIGASE 5"/>
    <property type="match status" value="1"/>
</dbReference>
<sequence>MAVMTDSHVTQKSLAGRAFKNFVDSCSALALVSGGANSFIKCADISDSGMSDAEKLHSSSVLTTFFQCIGGLPQGENIAPGKVKNIYQSSIYVAQVLVHVESLKLCVVAVAVPDISIVKKLAQGQEIEGTVSNTCANPTIERLILEYIQDIEKRKGLKSIKQAKDIYLHPD</sequence>
<dbReference type="GO" id="GO:0005783">
    <property type="term" value="C:endoplasmic reticulum"/>
    <property type="evidence" value="ECO:0007669"/>
    <property type="project" value="TreeGrafter"/>
</dbReference>
<protein>
    <submittedName>
        <fullName evidence="2">Uncharacterized protein</fullName>
    </submittedName>
</protein>